<accession>A0A7J7JVT9</accession>
<organism evidence="1 2">
    <name type="scientific">Bugula neritina</name>
    <name type="common">Brown bryozoan</name>
    <name type="synonym">Sertularia neritina</name>
    <dbReference type="NCBI Taxonomy" id="10212"/>
    <lineage>
        <taxon>Eukaryota</taxon>
        <taxon>Metazoa</taxon>
        <taxon>Spiralia</taxon>
        <taxon>Lophotrochozoa</taxon>
        <taxon>Bryozoa</taxon>
        <taxon>Gymnolaemata</taxon>
        <taxon>Cheilostomatida</taxon>
        <taxon>Flustrina</taxon>
        <taxon>Buguloidea</taxon>
        <taxon>Bugulidae</taxon>
        <taxon>Bugula</taxon>
    </lineage>
</organism>
<evidence type="ECO:0000313" key="1">
    <source>
        <dbReference type="EMBL" id="KAF6029466.1"/>
    </source>
</evidence>
<dbReference type="EMBL" id="VXIV02001813">
    <property type="protein sequence ID" value="KAF6029466.1"/>
    <property type="molecule type" value="Genomic_DNA"/>
</dbReference>
<dbReference type="Proteomes" id="UP000593567">
    <property type="component" value="Unassembled WGS sequence"/>
</dbReference>
<comment type="caution">
    <text evidence="1">The sequence shown here is derived from an EMBL/GenBank/DDBJ whole genome shotgun (WGS) entry which is preliminary data.</text>
</comment>
<gene>
    <name evidence="1" type="ORF">EB796_012229</name>
</gene>
<protein>
    <submittedName>
        <fullName evidence="1">Uncharacterized protein</fullName>
    </submittedName>
</protein>
<proteinExistence type="predicted"/>
<dbReference type="AlphaFoldDB" id="A0A7J7JVT9"/>
<name>A0A7J7JVT9_BUGNE</name>
<keyword evidence="2" id="KW-1185">Reference proteome</keyword>
<reference evidence="1" key="1">
    <citation type="submission" date="2020-06" db="EMBL/GenBank/DDBJ databases">
        <title>Draft genome of Bugula neritina, a colonial animal packing powerful symbionts and potential medicines.</title>
        <authorList>
            <person name="Rayko M."/>
        </authorList>
    </citation>
    <scope>NUCLEOTIDE SEQUENCE [LARGE SCALE GENOMIC DNA]</scope>
    <source>
        <strain evidence="1">Kwan_BN1</strain>
    </source>
</reference>
<evidence type="ECO:0000313" key="2">
    <source>
        <dbReference type="Proteomes" id="UP000593567"/>
    </source>
</evidence>
<sequence>MIVFMDAKNVRKQNGAPTDFFGRAVSKNCKTLGPEALEAQETQRFCTQISGISTRRDFLMLLGRKF</sequence>